<organism evidence="1 2">
    <name type="scientific">Melastoma candidum</name>
    <dbReference type="NCBI Taxonomy" id="119954"/>
    <lineage>
        <taxon>Eukaryota</taxon>
        <taxon>Viridiplantae</taxon>
        <taxon>Streptophyta</taxon>
        <taxon>Embryophyta</taxon>
        <taxon>Tracheophyta</taxon>
        <taxon>Spermatophyta</taxon>
        <taxon>Magnoliopsida</taxon>
        <taxon>eudicotyledons</taxon>
        <taxon>Gunneridae</taxon>
        <taxon>Pentapetalae</taxon>
        <taxon>rosids</taxon>
        <taxon>malvids</taxon>
        <taxon>Myrtales</taxon>
        <taxon>Melastomataceae</taxon>
        <taxon>Melastomatoideae</taxon>
        <taxon>Melastomateae</taxon>
        <taxon>Melastoma</taxon>
    </lineage>
</organism>
<name>A0ACB9N6W8_9MYRT</name>
<evidence type="ECO:0000313" key="1">
    <source>
        <dbReference type="EMBL" id="KAI4331474.1"/>
    </source>
</evidence>
<proteinExistence type="predicted"/>
<comment type="caution">
    <text evidence="1">The sequence shown here is derived from an EMBL/GenBank/DDBJ whole genome shotgun (WGS) entry which is preliminary data.</text>
</comment>
<dbReference type="EMBL" id="CM042887">
    <property type="protein sequence ID" value="KAI4331474.1"/>
    <property type="molecule type" value="Genomic_DNA"/>
</dbReference>
<protein>
    <submittedName>
        <fullName evidence="1">Uncharacterized protein</fullName>
    </submittedName>
</protein>
<dbReference type="Proteomes" id="UP001057402">
    <property type="component" value="Chromosome 8"/>
</dbReference>
<evidence type="ECO:0000313" key="2">
    <source>
        <dbReference type="Proteomes" id="UP001057402"/>
    </source>
</evidence>
<gene>
    <name evidence="1" type="ORF">MLD38_029663</name>
</gene>
<sequence length="332" mass="37304">MGTGWTRLKQTTTTPSFDPWGASPKTVLSSSPANDSRSLVVLLVLILVELLKWQKSWEERKRQPAPALSARKTRLSEIAKTPQMLPRWKGKTSQATALANPLSQIVSLLKSSLVQSDVRGLLSGSSVLVSVTEELSDLFNRSCFGRQLLTTDKDMRWFQLGSEEAFYLHYCLGCLHVLGEDGVPETSEDLWRHMTNRNSSFPESYRAYSHLRGKNWIVRPGSLYGVDFVAYRHHPALVHSEYAVLVLKDGDGHDNNGRLRVWSDFHCTVRLCGSVAKQLLVLYVNRGGQSLESPLSVGLYTVEERLISRWSPKECREDTVGNESVPQQSECL</sequence>
<reference evidence="2" key="1">
    <citation type="journal article" date="2023" name="Front. Plant Sci.">
        <title>Chromosomal-level genome assembly of Melastoma candidum provides insights into trichome evolution.</title>
        <authorList>
            <person name="Zhong Y."/>
            <person name="Wu W."/>
            <person name="Sun C."/>
            <person name="Zou P."/>
            <person name="Liu Y."/>
            <person name="Dai S."/>
            <person name="Zhou R."/>
        </authorList>
    </citation>
    <scope>NUCLEOTIDE SEQUENCE [LARGE SCALE GENOMIC DNA]</scope>
</reference>
<keyword evidence="2" id="KW-1185">Reference proteome</keyword>
<accession>A0ACB9N6W8</accession>